<dbReference type="EMBL" id="CP099489">
    <property type="protein sequence ID" value="USQ78869.1"/>
    <property type="molecule type" value="Genomic_DNA"/>
</dbReference>
<dbReference type="Pfam" id="PF11248">
    <property type="entry name" value="DUF3046"/>
    <property type="match status" value="1"/>
</dbReference>
<sequence length="86" mass="10109">MYEVFDERCQLMRVSEFWRAVEDEFGGPYGRFQASSQVLSSLGERTPAEAIEAGLSVKQVWVEFCRHMDVPEDRWVPQEVKPRRSR</sequence>
<keyword evidence="2" id="KW-1185">Reference proteome</keyword>
<dbReference type="RefSeq" id="WP_252591664.1">
    <property type="nucleotide sequence ID" value="NZ_CP099489.1"/>
</dbReference>
<proteinExistence type="predicted"/>
<gene>
    <name evidence="1" type="ORF">NF556_14710</name>
</gene>
<dbReference type="Proteomes" id="UP001056455">
    <property type="component" value="Chromosome"/>
</dbReference>
<accession>A0ABY4YQ92</accession>
<dbReference type="InterPro" id="IPR021408">
    <property type="entry name" value="DUF3046"/>
</dbReference>
<name>A0ABY4YQ92_9MICO</name>
<protein>
    <submittedName>
        <fullName evidence="1">DUF3046 domain-containing protein</fullName>
    </submittedName>
</protein>
<evidence type="ECO:0000313" key="2">
    <source>
        <dbReference type="Proteomes" id="UP001056455"/>
    </source>
</evidence>
<reference evidence="1" key="1">
    <citation type="submission" date="2022-06" db="EMBL/GenBank/DDBJ databases">
        <title>Ornithinimicrobium HY1793.</title>
        <authorList>
            <person name="Huang Y."/>
        </authorList>
    </citation>
    <scope>NUCLEOTIDE SEQUENCE</scope>
    <source>
        <strain evidence="1">HY1793</strain>
    </source>
</reference>
<organism evidence="1 2">
    <name type="scientific">Ornithinimicrobium faecis</name>
    <dbReference type="NCBI Taxonomy" id="2934158"/>
    <lineage>
        <taxon>Bacteria</taxon>
        <taxon>Bacillati</taxon>
        <taxon>Actinomycetota</taxon>
        <taxon>Actinomycetes</taxon>
        <taxon>Micrococcales</taxon>
        <taxon>Ornithinimicrobiaceae</taxon>
        <taxon>Ornithinimicrobium</taxon>
    </lineage>
</organism>
<evidence type="ECO:0000313" key="1">
    <source>
        <dbReference type="EMBL" id="USQ78869.1"/>
    </source>
</evidence>